<sequence length="134" mass="14566">MFDRAGDEGPTSVLIGMLQVEVGAETGAALFAWGYHPHINWRDGHLPQPVATPGIVRFDEDFTYAVSVSVASPMEWATTRDESSGWLRVAPADSQVDEALVEIATDVLLGHRDGEFAAVWLRPTVIDSLGEDDD</sequence>
<evidence type="ECO:0000313" key="1">
    <source>
        <dbReference type="EMBL" id="GLW90259.1"/>
    </source>
</evidence>
<evidence type="ECO:0000313" key="2">
    <source>
        <dbReference type="Proteomes" id="UP001165042"/>
    </source>
</evidence>
<dbReference type="RefSeq" id="WP_285608104.1">
    <property type="nucleotide sequence ID" value="NZ_BSSD01000001.1"/>
</dbReference>
<reference evidence="1" key="1">
    <citation type="submission" date="2023-02" db="EMBL/GenBank/DDBJ databases">
        <title>Actinokineospora globicatena NBRC 15670.</title>
        <authorList>
            <person name="Ichikawa N."/>
            <person name="Sato H."/>
            <person name="Tonouchi N."/>
        </authorList>
    </citation>
    <scope>NUCLEOTIDE SEQUENCE</scope>
    <source>
        <strain evidence="1">NBRC 15670</strain>
    </source>
</reference>
<dbReference type="EMBL" id="BSSD01000001">
    <property type="protein sequence ID" value="GLW90259.1"/>
    <property type="molecule type" value="Genomic_DNA"/>
</dbReference>
<name>A0A9W6V7T4_9PSEU</name>
<dbReference type="Proteomes" id="UP001165042">
    <property type="component" value="Unassembled WGS sequence"/>
</dbReference>
<comment type="caution">
    <text evidence="1">The sequence shown here is derived from an EMBL/GenBank/DDBJ whole genome shotgun (WGS) entry which is preliminary data.</text>
</comment>
<organism evidence="1 2">
    <name type="scientific">Actinokineospora globicatena</name>
    <dbReference type="NCBI Taxonomy" id="103729"/>
    <lineage>
        <taxon>Bacteria</taxon>
        <taxon>Bacillati</taxon>
        <taxon>Actinomycetota</taxon>
        <taxon>Actinomycetes</taxon>
        <taxon>Pseudonocardiales</taxon>
        <taxon>Pseudonocardiaceae</taxon>
        <taxon>Actinokineospora</taxon>
    </lineage>
</organism>
<keyword evidence="2" id="KW-1185">Reference proteome</keyword>
<protein>
    <submittedName>
        <fullName evidence="1">Uncharacterized protein</fullName>
    </submittedName>
</protein>
<proteinExistence type="predicted"/>
<dbReference type="AlphaFoldDB" id="A0A9W6V7T4"/>
<gene>
    <name evidence="1" type="ORF">Aglo03_10750</name>
</gene>
<accession>A0A9W6V7T4</accession>